<dbReference type="Proteomes" id="UP001224122">
    <property type="component" value="Unassembled WGS sequence"/>
</dbReference>
<evidence type="ECO:0000313" key="2">
    <source>
        <dbReference type="Proteomes" id="UP001224122"/>
    </source>
</evidence>
<dbReference type="PANTHER" id="PTHR34472:SF1">
    <property type="entry name" value="SULFUR CARRIER PROTEIN THIS"/>
    <property type="match status" value="1"/>
</dbReference>
<dbReference type="RefSeq" id="WP_307413974.1">
    <property type="nucleotide sequence ID" value="NZ_JAUSTW010000016.1"/>
</dbReference>
<dbReference type="InterPro" id="IPR003749">
    <property type="entry name" value="ThiS/MoaD-like"/>
</dbReference>
<dbReference type="InterPro" id="IPR012675">
    <property type="entry name" value="Beta-grasp_dom_sf"/>
</dbReference>
<name>A0ABT9Y2S2_9BACI</name>
<dbReference type="EMBL" id="JAUSTW010000016">
    <property type="protein sequence ID" value="MDQ0202097.1"/>
    <property type="molecule type" value="Genomic_DNA"/>
</dbReference>
<dbReference type="CDD" id="cd00565">
    <property type="entry name" value="Ubl_ThiS"/>
    <property type="match status" value="1"/>
</dbReference>
<sequence length="64" mass="7204">MKVNGTTVVLEKRQTLFDFLTMQKFDMATIAVERNGDIIPKAAYKDVLLENEDNLEIVRFVGGG</sequence>
<reference evidence="1 2" key="1">
    <citation type="submission" date="2023-07" db="EMBL/GenBank/DDBJ databases">
        <title>Genomic Encyclopedia of Type Strains, Phase IV (KMG-IV): sequencing the most valuable type-strain genomes for metagenomic binning, comparative biology and taxonomic classification.</title>
        <authorList>
            <person name="Goeker M."/>
        </authorList>
    </citation>
    <scope>NUCLEOTIDE SEQUENCE [LARGE SCALE GENOMIC DNA]</scope>
    <source>
        <strain evidence="1 2">DSM 27594</strain>
    </source>
</reference>
<dbReference type="Pfam" id="PF02597">
    <property type="entry name" value="ThiS"/>
    <property type="match status" value="1"/>
</dbReference>
<dbReference type="PANTHER" id="PTHR34472">
    <property type="entry name" value="SULFUR CARRIER PROTEIN THIS"/>
    <property type="match status" value="1"/>
</dbReference>
<keyword evidence="2" id="KW-1185">Reference proteome</keyword>
<protein>
    <submittedName>
        <fullName evidence="1">Sulfur carrier protein</fullName>
    </submittedName>
</protein>
<gene>
    <name evidence="1" type="ORF">J2S10_005326</name>
</gene>
<evidence type="ECO:0000313" key="1">
    <source>
        <dbReference type="EMBL" id="MDQ0202097.1"/>
    </source>
</evidence>
<organism evidence="1 2">
    <name type="scientific">Neobacillus ginsengisoli</name>
    <dbReference type="NCBI Taxonomy" id="904295"/>
    <lineage>
        <taxon>Bacteria</taxon>
        <taxon>Bacillati</taxon>
        <taxon>Bacillota</taxon>
        <taxon>Bacilli</taxon>
        <taxon>Bacillales</taxon>
        <taxon>Bacillaceae</taxon>
        <taxon>Neobacillus</taxon>
    </lineage>
</organism>
<dbReference type="InterPro" id="IPR010035">
    <property type="entry name" value="Thi_S"/>
</dbReference>
<dbReference type="InterPro" id="IPR016155">
    <property type="entry name" value="Mopterin_synth/thiamin_S_b"/>
</dbReference>
<proteinExistence type="predicted"/>
<dbReference type="Gene3D" id="3.10.20.30">
    <property type="match status" value="1"/>
</dbReference>
<dbReference type="SUPFAM" id="SSF54285">
    <property type="entry name" value="MoaD/ThiS"/>
    <property type="match status" value="1"/>
</dbReference>
<dbReference type="NCBIfam" id="TIGR01683">
    <property type="entry name" value="thiS"/>
    <property type="match status" value="1"/>
</dbReference>
<accession>A0ABT9Y2S2</accession>
<comment type="caution">
    <text evidence="1">The sequence shown here is derived from an EMBL/GenBank/DDBJ whole genome shotgun (WGS) entry which is preliminary data.</text>
</comment>